<keyword evidence="3" id="KW-1185">Reference proteome</keyword>
<feature type="region of interest" description="Disordered" evidence="1">
    <location>
        <begin position="335"/>
        <end position="376"/>
    </location>
</feature>
<gene>
    <name evidence="2" type="ORF">GX50_05426</name>
</gene>
<feature type="compositionally biased region" description="Basic and acidic residues" evidence="1">
    <location>
        <begin position="133"/>
        <end position="144"/>
    </location>
</feature>
<feature type="compositionally biased region" description="Acidic residues" evidence="1">
    <location>
        <begin position="307"/>
        <end position="317"/>
    </location>
</feature>
<feature type="region of interest" description="Disordered" evidence="1">
    <location>
        <begin position="27"/>
        <end position="208"/>
    </location>
</feature>
<reference evidence="2 3" key="1">
    <citation type="submission" date="2017-10" db="EMBL/GenBank/DDBJ databases">
        <title>Comparative genomics in systemic dimorphic fungi from Ajellomycetaceae.</title>
        <authorList>
            <person name="Munoz J.F."/>
            <person name="Mcewen J.G."/>
            <person name="Clay O.K."/>
            <person name="Cuomo C.A."/>
        </authorList>
    </citation>
    <scope>NUCLEOTIDE SEQUENCE [LARGE SCALE GENOMIC DNA]</scope>
    <source>
        <strain evidence="2 3">UAMH4076</strain>
    </source>
</reference>
<comment type="caution">
    <text evidence="2">The sequence shown here is derived from an EMBL/GenBank/DDBJ whole genome shotgun (WGS) entry which is preliminary data.</text>
</comment>
<dbReference type="AlphaFoldDB" id="A0A2B7ZEH6"/>
<feature type="compositionally biased region" description="Basic residues" evidence="1">
    <location>
        <begin position="237"/>
        <end position="247"/>
    </location>
</feature>
<name>A0A2B7ZEH6_9EURO</name>
<dbReference type="EMBL" id="PDND01000115">
    <property type="protein sequence ID" value="PGH31760.1"/>
    <property type="molecule type" value="Genomic_DNA"/>
</dbReference>
<feature type="region of interest" description="Disordered" evidence="1">
    <location>
        <begin position="223"/>
        <end position="319"/>
    </location>
</feature>
<feature type="region of interest" description="Disordered" evidence="1">
    <location>
        <begin position="598"/>
        <end position="657"/>
    </location>
</feature>
<sequence>MDYDDEEGPGPQLSVELLSSIWTTQNYDSEASSHGEDIPADFTSGKRKRQDTELLLHESSSPRLENNSSTSRFESVKLKRPQRANRMPTEPARNNQGRKDIYVIPDTPKAPQRFQRNLRRSTVSKSTNGNNLEDSKLDKVDDTKPNLPHTSDDEEGPVNEEDAKDEAEDESESEQDDKEYNENKGRKRVEEFALSPSAPRRSSRLMAKTVVMRRSLRVPLTRRKSIQGFSAPEPAGRRRPLTRLIRGKKFESVEVAASSYISSPPQGEDAESEIAEASEASSAGKDSIARDAQSAENRSLMSASEEPANDVNEEADVDGQREHWTDINIESDHEIQLSHESEKNESDREAQSEHESLFGASESENESQMEWESRETDLEDITLQDSNAIDFWSAATLFGQHTNWSDLLAEAKRLIPGPSLTQKNPLLCKLLAAIAQAKQLYARTSEIRQDYQTVPDHLDEAEKSNTQQVVEQVSHILSRVRLVFDEKGDLDANDRDLERKRQAVHEIIGYAVPELVGLLKSCVTAHYIDHELSIGGMKQLTQLLQSLSLLCEKIQPKFFRPYIHFGDMLKNTRLVVRFLWTVFDNESNRLQAKQRLEKFNSIQQKRSGPRQNMQNRRQRRQEATPAATDEEQDEHISIVSIDDESSTDQLSESPEEFPWTTAESEALVAGLERYQGLNRYTMILRDFGTELSGRTMEDLRLKAREIRDSYVAAMRLDNLMLDAQQWSWLLEV</sequence>
<evidence type="ECO:0000313" key="3">
    <source>
        <dbReference type="Proteomes" id="UP000226031"/>
    </source>
</evidence>
<feature type="compositionally biased region" description="Acidic residues" evidence="1">
    <location>
        <begin position="152"/>
        <end position="177"/>
    </location>
</feature>
<dbReference type="STRING" id="73230.A0A2B7ZEH6"/>
<accession>A0A2B7ZEH6</accession>
<evidence type="ECO:0000256" key="1">
    <source>
        <dbReference type="SAM" id="MobiDB-lite"/>
    </source>
</evidence>
<dbReference type="VEuPathDB" id="FungiDB:EMCG_02336"/>
<proteinExistence type="predicted"/>
<evidence type="ECO:0000313" key="2">
    <source>
        <dbReference type="EMBL" id="PGH31760.1"/>
    </source>
</evidence>
<dbReference type="Gene3D" id="1.10.246.220">
    <property type="match status" value="1"/>
</dbReference>
<feature type="compositionally biased region" description="Basic and acidic residues" evidence="1">
    <location>
        <begin position="178"/>
        <end position="191"/>
    </location>
</feature>
<feature type="compositionally biased region" description="Basic and acidic residues" evidence="1">
    <location>
        <begin position="335"/>
        <end position="356"/>
    </location>
</feature>
<dbReference type="CDD" id="cd11660">
    <property type="entry name" value="SANT_TRF"/>
    <property type="match status" value="1"/>
</dbReference>
<evidence type="ECO:0008006" key="4">
    <source>
        <dbReference type="Google" id="ProtNLM"/>
    </source>
</evidence>
<dbReference type="Proteomes" id="UP000226031">
    <property type="component" value="Unassembled WGS sequence"/>
</dbReference>
<organism evidence="2 3">
    <name type="scientific">[Emmonsia] crescens</name>
    <dbReference type="NCBI Taxonomy" id="73230"/>
    <lineage>
        <taxon>Eukaryota</taxon>
        <taxon>Fungi</taxon>
        <taxon>Dikarya</taxon>
        <taxon>Ascomycota</taxon>
        <taxon>Pezizomycotina</taxon>
        <taxon>Eurotiomycetes</taxon>
        <taxon>Eurotiomycetidae</taxon>
        <taxon>Onygenales</taxon>
        <taxon>Ajellomycetaceae</taxon>
        <taxon>Emergomyces</taxon>
    </lineage>
</organism>
<feature type="compositionally biased region" description="Polar residues" evidence="1">
    <location>
        <begin position="58"/>
        <end position="73"/>
    </location>
</feature>
<feature type="compositionally biased region" description="Polar residues" evidence="1">
    <location>
        <begin position="120"/>
        <end position="132"/>
    </location>
</feature>
<protein>
    <recommendedName>
        <fullName evidence="4">Myb-like domain-containing protein</fullName>
    </recommendedName>
</protein>